<dbReference type="EMBL" id="JXLP01000019">
    <property type="protein sequence ID" value="KIL76980.1"/>
    <property type="molecule type" value="Genomic_DNA"/>
</dbReference>
<evidence type="ECO:0000313" key="1">
    <source>
        <dbReference type="EMBL" id="KIL76980.1"/>
    </source>
</evidence>
<comment type="caution">
    <text evidence="1">The sequence shown here is derived from an EMBL/GenBank/DDBJ whole genome shotgun (WGS) entry which is preliminary data.</text>
</comment>
<name>A0ABR5AQF3_BACBA</name>
<keyword evidence="2" id="KW-1185">Reference proteome</keyword>
<dbReference type="Proteomes" id="UP000031982">
    <property type="component" value="Unassembled WGS sequence"/>
</dbReference>
<organism evidence="1 2">
    <name type="scientific">Bacillus badius</name>
    <dbReference type="NCBI Taxonomy" id="1455"/>
    <lineage>
        <taxon>Bacteria</taxon>
        <taxon>Bacillati</taxon>
        <taxon>Bacillota</taxon>
        <taxon>Bacilli</taxon>
        <taxon>Bacillales</taxon>
        <taxon>Bacillaceae</taxon>
        <taxon>Pseudobacillus</taxon>
    </lineage>
</organism>
<accession>A0ABR5AQF3</accession>
<proteinExistence type="predicted"/>
<sequence length="41" mass="4752">MGRRHLIEGEHSPLHQTVSSRQWLETVFLVTLQPALQTKLI</sequence>
<reference evidence="1 2" key="1">
    <citation type="submission" date="2015-01" db="EMBL/GenBank/DDBJ databases">
        <title>Genome Assembly of Bacillus badius MTCC 1458.</title>
        <authorList>
            <person name="Verma A."/>
            <person name="Khatri I."/>
            <person name="Mual P."/>
            <person name="Subramanian S."/>
            <person name="Krishnamurthi S."/>
        </authorList>
    </citation>
    <scope>NUCLEOTIDE SEQUENCE [LARGE SCALE GENOMIC DNA]</scope>
    <source>
        <strain evidence="1 2">MTCC 1458</strain>
    </source>
</reference>
<gene>
    <name evidence="1" type="ORF">SD77_1940</name>
</gene>
<protein>
    <recommendedName>
        <fullName evidence="3">Ribose 5-phosphate isomerase B</fullName>
    </recommendedName>
</protein>
<evidence type="ECO:0008006" key="3">
    <source>
        <dbReference type="Google" id="ProtNLM"/>
    </source>
</evidence>
<evidence type="ECO:0000313" key="2">
    <source>
        <dbReference type="Proteomes" id="UP000031982"/>
    </source>
</evidence>